<name>A0A0F9M4A2_9ZZZZ</name>
<evidence type="ECO:0000313" key="1">
    <source>
        <dbReference type="EMBL" id="KKN02215.1"/>
    </source>
</evidence>
<accession>A0A0F9M4A2</accession>
<comment type="caution">
    <text evidence="1">The sequence shown here is derived from an EMBL/GenBank/DDBJ whole genome shotgun (WGS) entry which is preliminary data.</text>
</comment>
<dbReference type="EMBL" id="LAZR01005173">
    <property type="protein sequence ID" value="KKN02215.1"/>
    <property type="molecule type" value="Genomic_DNA"/>
</dbReference>
<gene>
    <name evidence="1" type="ORF">LCGC14_1120050</name>
</gene>
<protein>
    <submittedName>
        <fullName evidence="1">Uncharacterized protein</fullName>
    </submittedName>
</protein>
<reference evidence="1" key="1">
    <citation type="journal article" date="2015" name="Nature">
        <title>Complex archaea that bridge the gap between prokaryotes and eukaryotes.</title>
        <authorList>
            <person name="Spang A."/>
            <person name="Saw J.H."/>
            <person name="Jorgensen S.L."/>
            <person name="Zaremba-Niedzwiedzka K."/>
            <person name="Martijn J."/>
            <person name="Lind A.E."/>
            <person name="van Eijk R."/>
            <person name="Schleper C."/>
            <person name="Guy L."/>
            <person name="Ettema T.J."/>
        </authorList>
    </citation>
    <scope>NUCLEOTIDE SEQUENCE</scope>
</reference>
<dbReference type="AlphaFoldDB" id="A0A0F9M4A2"/>
<sequence length="119" mass="13805">MKMNEVMNRELAYMTESIGKNMSADFGIRTWDRVMKVGRKNVKIPTDVVGYTRDRGTNPLSVGDLRDIRKFIDNDIIVRFAVDEGFGETHFICMSCIAKRGNCYDDIDILKRKIHRIKE</sequence>
<proteinExistence type="predicted"/>
<organism evidence="1">
    <name type="scientific">marine sediment metagenome</name>
    <dbReference type="NCBI Taxonomy" id="412755"/>
    <lineage>
        <taxon>unclassified sequences</taxon>
        <taxon>metagenomes</taxon>
        <taxon>ecological metagenomes</taxon>
    </lineage>
</organism>